<dbReference type="Proteomes" id="UP001595799">
    <property type="component" value="Unassembled WGS sequence"/>
</dbReference>
<dbReference type="InterPro" id="IPR018062">
    <property type="entry name" value="HTH_AraC-typ_CS"/>
</dbReference>
<keyword evidence="1" id="KW-0805">Transcription regulation</keyword>
<dbReference type="Pfam" id="PF14525">
    <property type="entry name" value="AraC_binding_2"/>
    <property type="match status" value="1"/>
</dbReference>
<evidence type="ECO:0000256" key="1">
    <source>
        <dbReference type="ARBA" id="ARBA00023015"/>
    </source>
</evidence>
<evidence type="ECO:0000313" key="5">
    <source>
        <dbReference type="EMBL" id="MFC4352867.1"/>
    </source>
</evidence>
<dbReference type="RefSeq" id="WP_382423245.1">
    <property type="nucleotide sequence ID" value="NZ_JBHSCW010000009.1"/>
</dbReference>
<feature type="domain" description="HTH araC/xylS-type" evidence="4">
    <location>
        <begin position="214"/>
        <end position="313"/>
    </location>
</feature>
<dbReference type="PANTHER" id="PTHR46796:SF6">
    <property type="entry name" value="ARAC SUBFAMILY"/>
    <property type="match status" value="1"/>
</dbReference>
<dbReference type="PANTHER" id="PTHR46796">
    <property type="entry name" value="HTH-TYPE TRANSCRIPTIONAL ACTIVATOR RHAS-RELATED"/>
    <property type="match status" value="1"/>
</dbReference>
<keyword evidence="2" id="KW-0238">DNA-binding</keyword>
<dbReference type="Pfam" id="PF12833">
    <property type="entry name" value="HTH_18"/>
    <property type="match status" value="1"/>
</dbReference>
<sequence length="337" mass="37613">MTATQSLPFTYFDSDALELADRFEAWRESIAPVFDVTPLSDDNGEDFRSIVEAYHLGELMAGSVWTQPQNFQQARRSARTDHILVQVHRTGGYQGELGGTETRVREGYVSVIDLAQPLETVGGETDIVNILIPRDYLSETLATPEGLHGLVLPPERGAFLGDYLQALMRRLPSLSQGEAPEVARITRDMIAACMRADAEAQERVRPQLAAVARTRVKRYIEAKLAAPDLTPETICADLGLSRSSLYRLFDSEGGVARFIQDRRLARIRASLQDPEEPRSIGALAEAYGFRSRAHFSRSFRALFDLSPQDLRQQSRQVPSGSQEDQGDLRHWIDLLGL</sequence>
<dbReference type="InterPro" id="IPR018060">
    <property type="entry name" value="HTH_AraC"/>
</dbReference>
<evidence type="ECO:0000313" key="6">
    <source>
        <dbReference type="Proteomes" id="UP001595799"/>
    </source>
</evidence>
<reference evidence="6" key="1">
    <citation type="journal article" date="2019" name="Int. J. Syst. Evol. Microbiol.">
        <title>The Global Catalogue of Microorganisms (GCM) 10K type strain sequencing project: providing services to taxonomists for standard genome sequencing and annotation.</title>
        <authorList>
            <consortium name="The Broad Institute Genomics Platform"/>
            <consortium name="The Broad Institute Genome Sequencing Center for Infectious Disease"/>
            <person name="Wu L."/>
            <person name="Ma J."/>
        </authorList>
    </citation>
    <scope>NUCLEOTIDE SEQUENCE [LARGE SCALE GENOMIC DNA]</scope>
    <source>
        <strain evidence="6">CECT 8472</strain>
    </source>
</reference>
<comment type="caution">
    <text evidence="5">The sequence shown here is derived from an EMBL/GenBank/DDBJ whole genome shotgun (WGS) entry which is preliminary data.</text>
</comment>
<evidence type="ECO:0000256" key="3">
    <source>
        <dbReference type="ARBA" id="ARBA00023163"/>
    </source>
</evidence>
<gene>
    <name evidence="5" type="ORF">ACFOW6_15045</name>
</gene>
<name>A0ABV8UNJ9_9PROT</name>
<proteinExistence type="predicted"/>
<dbReference type="EMBL" id="JBHSCW010000009">
    <property type="protein sequence ID" value="MFC4352867.1"/>
    <property type="molecule type" value="Genomic_DNA"/>
</dbReference>
<dbReference type="InterPro" id="IPR009057">
    <property type="entry name" value="Homeodomain-like_sf"/>
</dbReference>
<keyword evidence="6" id="KW-1185">Reference proteome</keyword>
<dbReference type="SUPFAM" id="SSF46689">
    <property type="entry name" value="Homeodomain-like"/>
    <property type="match status" value="1"/>
</dbReference>
<evidence type="ECO:0000256" key="2">
    <source>
        <dbReference type="ARBA" id="ARBA00023125"/>
    </source>
</evidence>
<accession>A0ABV8UNJ9</accession>
<dbReference type="PROSITE" id="PS01124">
    <property type="entry name" value="HTH_ARAC_FAMILY_2"/>
    <property type="match status" value="1"/>
</dbReference>
<keyword evidence="3" id="KW-0804">Transcription</keyword>
<protein>
    <submittedName>
        <fullName evidence="5">Helix-turn-helix domain-containing protein</fullName>
    </submittedName>
</protein>
<evidence type="ECO:0000259" key="4">
    <source>
        <dbReference type="PROSITE" id="PS01124"/>
    </source>
</evidence>
<dbReference type="PROSITE" id="PS00041">
    <property type="entry name" value="HTH_ARAC_FAMILY_1"/>
    <property type="match status" value="1"/>
</dbReference>
<dbReference type="SMART" id="SM00342">
    <property type="entry name" value="HTH_ARAC"/>
    <property type="match status" value="1"/>
</dbReference>
<dbReference type="Gene3D" id="1.10.10.60">
    <property type="entry name" value="Homeodomain-like"/>
    <property type="match status" value="1"/>
</dbReference>
<dbReference type="InterPro" id="IPR050204">
    <property type="entry name" value="AraC_XylS_family_regulators"/>
</dbReference>
<organism evidence="5 6">
    <name type="scientific">Fodinicurvata halophila</name>
    <dbReference type="NCBI Taxonomy" id="1419723"/>
    <lineage>
        <taxon>Bacteria</taxon>
        <taxon>Pseudomonadati</taxon>
        <taxon>Pseudomonadota</taxon>
        <taxon>Alphaproteobacteria</taxon>
        <taxon>Rhodospirillales</taxon>
        <taxon>Rhodovibrionaceae</taxon>
        <taxon>Fodinicurvata</taxon>
    </lineage>
</organism>
<dbReference type="InterPro" id="IPR035418">
    <property type="entry name" value="AraC-bd_2"/>
</dbReference>